<dbReference type="EMBL" id="NXLT01000001">
    <property type="protein sequence ID" value="RDU68598.1"/>
    <property type="molecule type" value="Genomic_DNA"/>
</dbReference>
<dbReference type="OrthoDB" id="5344481at2"/>
<reference evidence="2 3" key="1">
    <citation type="submission" date="2018-04" db="EMBL/GenBank/DDBJ databases">
        <title>Novel Campyloabacter and Helicobacter Species and Strains.</title>
        <authorList>
            <person name="Mannion A.J."/>
            <person name="Shen Z."/>
            <person name="Fox J.G."/>
        </authorList>
    </citation>
    <scope>NUCLEOTIDE SEQUENCE [LARGE SCALE GENOMIC DNA]</scope>
    <source>
        <strain evidence="2 3">MIT 12-6600</strain>
    </source>
</reference>
<gene>
    <name evidence="2" type="ORF">CQA54_02005</name>
</gene>
<dbReference type="RefSeq" id="WP_115570538.1">
    <property type="nucleotide sequence ID" value="NZ_NXLT01000001.1"/>
</dbReference>
<proteinExistence type="predicted"/>
<feature type="transmembrane region" description="Helical" evidence="1">
    <location>
        <begin position="12"/>
        <end position="32"/>
    </location>
</feature>
<evidence type="ECO:0000313" key="2">
    <source>
        <dbReference type="EMBL" id="RDU68598.1"/>
    </source>
</evidence>
<dbReference type="Proteomes" id="UP000256514">
    <property type="component" value="Unassembled WGS sequence"/>
</dbReference>
<evidence type="ECO:0000256" key="1">
    <source>
        <dbReference type="SAM" id="Phobius"/>
    </source>
</evidence>
<accession>A0A3D8ITJ0</accession>
<sequence>MRSKLSAKTWSIAFVLIIFLGSLFIVSINYYLDPFGLRSVENKNLYDISRTEFSYVYPIKVAQKAPYYLVGTSRTRNLTLPLLAHYLRQHIIHVGLGGQSLEETLTLIKALKVNGSHFVSGFDAFALNAYRISSNRLQESLSLKYVDTNLVFLLNFHTLMGSLRILKYKVLSRPVNDLILNNENLYMGRKNTNKEMEYISFIKQDKSYNGSIYSPYDINESQIFEFAKLGDSQDIIIIFPKHAYYYKLFEKYGVQEKYFHAIELLVNNTKARVYSFYGINSITRDKANFDDYGWHFKPKIGNLILAKVFQDESVEVPKDFGVELTKENVGAYLQNLRDSIQTTEID</sequence>
<protein>
    <submittedName>
        <fullName evidence="2">Uncharacterized protein</fullName>
    </submittedName>
</protein>
<comment type="caution">
    <text evidence="2">The sequence shown here is derived from an EMBL/GenBank/DDBJ whole genome shotgun (WGS) entry which is preliminary data.</text>
</comment>
<name>A0A3D8ITJ0_9HELI</name>
<keyword evidence="1" id="KW-1133">Transmembrane helix</keyword>
<keyword evidence="3" id="KW-1185">Reference proteome</keyword>
<keyword evidence="1" id="KW-0472">Membrane</keyword>
<evidence type="ECO:0000313" key="3">
    <source>
        <dbReference type="Proteomes" id="UP000256514"/>
    </source>
</evidence>
<keyword evidence="1" id="KW-0812">Transmembrane</keyword>
<organism evidence="2 3">
    <name type="scientific">Helicobacter equorum</name>
    <dbReference type="NCBI Taxonomy" id="361872"/>
    <lineage>
        <taxon>Bacteria</taxon>
        <taxon>Pseudomonadati</taxon>
        <taxon>Campylobacterota</taxon>
        <taxon>Epsilonproteobacteria</taxon>
        <taxon>Campylobacterales</taxon>
        <taxon>Helicobacteraceae</taxon>
        <taxon>Helicobacter</taxon>
    </lineage>
</organism>
<dbReference type="AlphaFoldDB" id="A0A3D8ITJ0"/>